<reference evidence="3 4" key="1">
    <citation type="submission" date="2016-10" db="EMBL/GenBank/DDBJ databases">
        <authorList>
            <person name="de Groot N.N."/>
        </authorList>
    </citation>
    <scope>NUCLEOTIDE SEQUENCE [LARGE SCALE GENOMIC DNA]</scope>
    <source>
        <strain evidence="3 4">DSM 21039</strain>
    </source>
</reference>
<dbReference type="EMBL" id="FOBB01000001">
    <property type="protein sequence ID" value="SEK78640.1"/>
    <property type="molecule type" value="Genomic_DNA"/>
</dbReference>
<proteinExistence type="predicted"/>
<evidence type="ECO:0000313" key="3">
    <source>
        <dbReference type="EMBL" id="SEK78640.1"/>
    </source>
</evidence>
<dbReference type="SUPFAM" id="SSF50156">
    <property type="entry name" value="PDZ domain-like"/>
    <property type="match status" value="1"/>
</dbReference>
<dbReference type="GO" id="GO:0008233">
    <property type="term" value="F:peptidase activity"/>
    <property type="evidence" value="ECO:0007669"/>
    <property type="project" value="UniProtKB-KW"/>
</dbReference>
<dbReference type="InterPro" id="IPR001478">
    <property type="entry name" value="PDZ"/>
</dbReference>
<dbReference type="CDD" id="cd05483">
    <property type="entry name" value="retropepsin_like_bacteria"/>
    <property type="match status" value="1"/>
</dbReference>
<dbReference type="PROSITE" id="PS50106">
    <property type="entry name" value="PDZ"/>
    <property type="match status" value="1"/>
</dbReference>
<dbReference type="SMART" id="SM00228">
    <property type="entry name" value="PDZ"/>
    <property type="match status" value="1"/>
</dbReference>
<keyword evidence="3" id="KW-0378">Hydrolase</keyword>
<keyword evidence="4" id="KW-1185">Reference proteome</keyword>
<dbReference type="GO" id="GO:0006508">
    <property type="term" value="P:proteolysis"/>
    <property type="evidence" value="ECO:0007669"/>
    <property type="project" value="UniProtKB-KW"/>
</dbReference>
<feature type="signal peptide" evidence="1">
    <location>
        <begin position="1"/>
        <end position="35"/>
    </location>
</feature>
<dbReference type="Pfam" id="PF13650">
    <property type="entry name" value="Asp_protease_2"/>
    <property type="match status" value="2"/>
</dbReference>
<keyword evidence="3" id="KW-0645">Protease</keyword>
<dbReference type="InterPro" id="IPR021109">
    <property type="entry name" value="Peptidase_aspartic_dom_sf"/>
</dbReference>
<evidence type="ECO:0000259" key="2">
    <source>
        <dbReference type="PROSITE" id="PS50106"/>
    </source>
</evidence>
<dbReference type="Gene3D" id="2.40.70.10">
    <property type="entry name" value="Acid Proteases"/>
    <property type="match status" value="2"/>
</dbReference>
<dbReference type="Pfam" id="PF17820">
    <property type="entry name" value="PDZ_6"/>
    <property type="match status" value="1"/>
</dbReference>
<dbReference type="Gene3D" id="2.30.42.10">
    <property type="match status" value="1"/>
</dbReference>
<name>A0A1H7JWZ2_9BACT</name>
<keyword evidence="1" id="KW-0732">Signal</keyword>
<sequence>MLNLGKRELHASCMRYTLLLYCCLLHAFAGNSTHAAALISFSALNSDTTEKGSVLITSFPFKQYYGGVVVIQAQLKGIPDTLQFILDTGSAGISLDTATCVRLGITLQPSDRIVRGLGGAKQVSFARDRTLVLPGLEVDSLDFHVNDYELISQVYGLQVDGIIGHSLLSRYIVNVDYDKELINIYTKGKFNYPKGGQLLRPSLTLIPIIPAPLRNGKAQTLNRYYFDTGAGMCLLLSNQFVKDSALLSSRKRQRKIIQTEAQGLGGKMEMHITTIQEFKVGNYSFRNVPVYLFDDITNITAYPFLGGMIGNDLLRRFNLTLNYPKKEIYLLPNSHYRDPFDYSYTGLIIYLINGRVEITDIIKNSPAENAGFKKGDVILAINNNFTNNLQVYRDILKTVGTKPSILVIRDKELILKKLPIKSIL</sequence>
<feature type="domain" description="PDZ" evidence="2">
    <location>
        <begin position="327"/>
        <end position="411"/>
    </location>
</feature>
<dbReference type="InterPro" id="IPR041489">
    <property type="entry name" value="PDZ_6"/>
</dbReference>
<dbReference type="SUPFAM" id="SSF50630">
    <property type="entry name" value="Acid proteases"/>
    <property type="match status" value="2"/>
</dbReference>
<feature type="chain" id="PRO_5011582203" evidence="1">
    <location>
        <begin position="36"/>
        <end position="424"/>
    </location>
</feature>
<evidence type="ECO:0000256" key="1">
    <source>
        <dbReference type="SAM" id="SignalP"/>
    </source>
</evidence>
<dbReference type="InterPro" id="IPR034122">
    <property type="entry name" value="Retropepsin-like_bacterial"/>
</dbReference>
<dbReference type="InterPro" id="IPR036034">
    <property type="entry name" value="PDZ_sf"/>
</dbReference>
<protein>
    <submittedName>
        <fullName evidence="3">Aspartyl protease</fullName>
    </submittedName>
</protein>
<evidence type="ECO:0000313" key="4">
    <source>
        <dbReference type="Proteomes" id="UP000198984"/>
    </source>
</evidence>
<organism evidence="3 4">
    <name type="scientific">Chitinophaga rupis</name>
    <dbReference type="NCBI Taxonomy" id="573321"/>
    <lineage>
        <taxon>Bacteria</taxon>
        <taxon>Pseudomonadati</taxon>
        <taxon>Bacteroidota</taxon>
        <taxon>Chitinophagia</taxon>
        <taxon>Chitinophagales</taxon>
        <taxon>Chitinophagaceae</taxon>
        <taxon>Chitinophaga</taxon>
    </lineage>
</organism>
<dbReference type="AlphaFoldDB" id="A0A1H7JWZ2"/>
<gene>
    <name evidence="3" type="ORF">SAMN04488505_101885</name>
</gene>
<dbReference type="Proteomes" id="UP000198984">
    <property type="component" value="Unassembled WGS sequence"/>
</dbReference>
<dbReference type="STRING" id="573321.SAMN04488505_101885"/>
<accession>A0A1H7JWZ2</accession>